<dbReference type="EMBL" id="BMAO01009382">
    <property type="protein sequence ID" value="GFR30529.1"/>
    <property type="molecule type" value="Genomic_DNA"/>
</dbReference>
<comment type="caution">
    <text evidence="2">The sequence shown here is derived from an EMBL/GenBank/DDBJ whole genome shotgun (WGS) entry which is preliminary data.</text>
</comment>
<dbReference type="Proteomes" id="UP000887116">
    <property type="component" value="Unassembled WGS sequence"/>
</dbReference>
<proteinExistence type="predicted"/>
<accession>A0A8X6IXZ5</accession>
<evidence type="ECO:0000313" key="3">
    <source>
        <dbReference type="Proteomes" id="UP000887116"/>
    </source>
</evidence>
<gene>
    <name evidence="2" type="ORF">TNCT_325481</name>
</gene>
<keyword evidence="1" id="KW-0812">Transmembrane</keyword>
<feature type="transmembrane region" description="Helical" evidence="1">
    <location>
        <begin position="55"/>
        <end position="76"/>
    </location>
</feature>
<keyword evidence="3" id="KW-1185">Reference proteome</keyword>
<evidence type="ECO:0000256" key="1">
    <source>
        <dbReference type="SAM" id="Phobius"/>
    </source>
</evidence>
<keyword evidence="1" id="KW-0472">Membrane</keyword>
<protein>
    <submittedName>
        <fullName evidence="2">Uncharacterized protein</fullName>
    </submittedName>
</protein>
<reference evidence="2" key="1">
    <citation type="submission" date="2020-07" db="EMBL/GenBank/DDBJ databases">
        <title>Multicomponent nature underlies the extraordinary mechanical properties of spider dragline silk.</title>
        <authorList>
            <person name="Kono N."/>
            <person name="Nakamura H."/>
            <person name="Mori M."/>
            <person name="Yoshida Y."/>
            <person name="Ohtoshi R."/>
            <person name="Malay A.D."/>
            <person name="Moran D.A.P."/>
            <person name="Tomita M."/>
            <person name="Numata K."/>
            <person name="Arakawa K."/>
        </authorList>
    </citation>
    <scope>NUCLEOTIDE SEQUENCE</scope>
</reference>
<evidence type="ECO:0000313" key="2">
    <source>
        <dbReference type="EMBL" id="GFR30529.1"/>
    </source>
</evidence>
<keyword evidence="1" id="KW-1133">Transmembrane helix</keyword>
<organism evidence="2 3">
    <name type="scientific">Trichonephila clavata</name>
    <name type="common">Joro spider</name>
    <name type="synonym">Nephila clavata</name>
    <dbReference type="NCBI Taxonomy" id="2740835"/>
    <lineage>
        <taxon>Eukaryota</taxon>
        <taxon>Metazoa</taxon>
        <taxon>Ecdysozoa</taxon>
        <taxon>Arthropoda</taxon>
        <taxon>Chelicerata</taxon>
        <taxon>Arachnida</taxon>
        <taxon>Araneae</taxon>
        <taxon>Araneomorphae</taxon>
        <taxon>Entelegynae</taxon>
        <taxon>Araneoidea</taxon>
        <taxon>Nephilidae</taxon>
        <taxon>Trichonephila</taxon>
    </lineage>
</organism>
<sequence>MTTSRFRLCLVALIRQSYRRVSQFRVQDLSVLALIIRICFLDSCIRFHYFWMPMILVGSALFVLICAVLDLMNPLYDSHALARLLESCSLNNTNGSTDSELQGMSDVLRDHGLDTFTVDVKYAI</sequence>
<name>A0A8X6IXZ5_TRICU</name>
<dbReference type="AlphaFoldDB" id="A0A8X6IXZ5"/>